<keyword evidence="6" id="KW-0472">Membrane</keyword>
<keyword evidence="2 6" id="KW-0813">Transport</keyword>
<evidence type="ECO:0000256" key="6">
    <source>
        <dbReference type="RuleBase" id="RU365005"/>
    </source>
</evidence>
<keyword evidence="8" id="KW-1185">Reference proteome</keyword>
<dbReference type="PANTHER" id="PTHR30061:SF50">
    <property type="entry name" value="MALTOSE_MALTODEXTRIN-BINDING PERIPLASMIC PROTEIN"/>
    <property type="match status" value="1"/>
</dbReference>
<keyword evidence="3 6" id="KW-0762">Sugar transport</keyword>
<dbReference type="InterPro" id="IPR006059">
    <property type="entry name" value="SBP"/>
</dbReference>
<dbReference type="Proteomes" id="UP000241639">
    <property type="component" value="Unassembled WGS sequence"/>
</dbReference>
<name>A0A2T4ZD17_9BACL</name>
<gene>
    <name evidence="7" type="ORF">C8J48_2407</name>
</gene>
<comment type="caution">
    <text evidence="7">The sequence shown here is derived from an EMBL/GenBank/DDBJ whole genome shotgun (WGS) entry which is preliminary data.</text>
</comment>
<accession>A0A2T4ZD17</accession>
<dbReference type="GO" id="GO:0055052">
    <property type="term" value="C:ATP-binding cassette (ABC) transporter complex, substrate-binding subunit-containing"/>
    <property type="evidence" value="ECO:0007669"/>
    <property type="project" value="TreeGrafter"/>
</dbReference>
<sequence length="412" mass="45323">MVKRRMVWLMSMVLILSLVLAACAPEREAGNGTKDEKPDKLVVWVNDEDEQVEALKKMTQRYTEETGIKIVLDRVALPDQVDKLALAGPAGNGPDVFFQPHDPLGDIVARGLAIPLEIEEDVRSGYSETALEAFTFDGELYGAPLVVETLALYYNTDLVKNPPKTWEELVEIAEDLTNPSQDEYGFLMAPEFYYGYSLISAHGGYIFGGEPGEYNPDDIGLNNKGAVKGAASIKELYEKRLIPEALTVDVMDGLFSEGKVGMNISGPWNTAIYGGALGDRIKTAPLSKVNGKVIPTFAGVKAWLVSYYSEYPEWATDLALYLSNKESSQTYFEVSGEIPAREGAWEAVDDPIYDGFIAQIPHSVPMPNVPEMAQVWGPMDDALSFIVKEDDMQEVLDEAVDHIRQDIAAAGH</sequence>
<dbReference type="OrthoDB" id="9766758at2"/>
<evidence type="ECO:0000313" key="7">
    <source>
        <dbReference type="EMBL" id="PTM59776.1"/>
    </source>
</evidence>
<protein>
    <recommendedName>
        <fullName evidence="5 6">Maltodextrin-binding protein</fullName>
    </recommendedName>
</protein>
<dbReference type="PANTHER" id="PTHR30061">
    <property type="entry name" value="MALTOSE-BINDING PERIPLASMIC PROTEIN"/>
    <property type="match status" value="1"/>
</dbReference>
<evidence type="ECO:0000256" key="1">
    <source>
        <dbReference type="ARBA" id="ARBA00008520"/>
    </source>
</evidence>
<evidence type="ECO:0000313" key="8">
    <source>
        <dbReference type="Proteomes" id="UP000241639"/>
    </source>
</evidence>
<dbReference type="InterPro" id="IPR006061">
    <property type="entry name" value="SBP_1_CS"/>
</dbReference>
<dbReference type="EMBL" id="PZZP01000001">
    <property type="protein sequence ID" value="PTM59776.1"/>
    <property type="molecule type" value="Genomic_DNA"/>
</dbReference>
<comment type="subcellular location">
    <subcellularLocation>
        <location evidence="6">Cell membrane</location>
        <topology evidence="6">Lipid-anchor</topology>
    </subcellularLocation>
</comment>
<dbReference type="Pfam" id="PF13416">
    <property type="entry name" value="SBP_bac_8"/>
    <property type="match status" value="1"/>
</dbReference>
<keyword evidence="6" id="KW-0449">Lipoprotein</keyword>
<dbReference type="GO" id="GO:1901982">
    <property type="term" value="F:maltose binding"/>
    <property type="evidence" value="ECO:0007669"/>
    <property type="project" value="TreeGrafter"/>
</dbReference>
<evidence type="ECO:0000256" key="2">
    <source>
        <dbReference type="ARBA" id="ARBA00022448"/>
    </source>
</evidence>
<reference evidence="7 8" key="1">
    <citation type="submission" date="2018-04" db="EMBL/GenBank/DDBJ databases">
        <title>Genomic Encyclopedia of Archaeal and Bacterial Type Strains, Phase II (KMG-II): from individual species to whole genera.</title>
        <authorList>
            <person name="Goeker M."/>
        </authorList>
    </citation>
    <scope>NUCLEOTIDE SEQUENCE [LARGE SCALE GENOMIC DNA]</scope>
    <source>
        <strain evidence="7 8">DSM 45169</strain>
    </source>
</reference>
<dbReference type="PRINTS" id="PR00181">
    <property type="entry name" value="MALTOSEBP"/>
</dbReference>
<dbReference type="GO" id="GO:0015768">
    <property type="term" value="P:maltose transport"/>
    <property type="evidence" value="ECO:0007669"/>
    <property type="project" value="TreeGrafter"/>
</dbReference>
<keyword evidence="6" id="KW-1003">Cell membrane</keyword>
<evidence type="ECO:0000256" key="4">
    <source>
        <dbReference type="ARBA" id="ARBA00022729"/>
    </source>
</evidence>
<keyword evidence="4 6" id="KW-0732">Signal</keyword>
<feature type="signal peptide" evidence="6">
    <location>
        <begin position="1"/>
        <end position="24"/>
    </location>
</feature>
<dbReference type="SUPFAM" id="SSF53850">
    <property type="entry name" value="Periplasmic binding protein-like II"/>
    <property type="match status" value="1"/>
</dbReference>
<dbReference type="PROSITE" id="PS01037">
    <property type="entry name" value="SBP_BACTERIAL_1"/>
    <property type="match status" value="1"/>
</dbReference>
<dbReference type="PROSITE" id="PS51257">
    <property type="entry name" value="PROKAR_LIPOPROTEIN"/>
    <property type="match status" value="1"/>
</dbReference>
<dbReference type="InterPro" id="IPR006060">
    <property type="entry name" value="Maltose/Cyclodextrin-bd"/>
</dbReference>
<dbReference type="RefSeq" id="WP_107727023.1">
    <property type="nucleotide sequence ID" value="NZ_PZZP01000001.1"/>
</dbReference>
<evidence type="ECO:0000256" key="5">
    <source>
        <dbReference type="ARBA" id="ARBA00030303"/>
    </source>
</evidence>
<feature type="chain" id="PRO_5039759765" description="Maltodextrin-binding protein" evidence="6">
    <location>
        <begin position="25"/>
        <end position="412"/>
    </location>
</feature>
<dbReference type="AlphaFoldDB" id="A0A2T4ZD17"/>
<organism evidence="7 8">
    <name type="scientific">Desmospora activa DSM 45169</name>
    <dbReference type="NCBI Taxonomy" id="1121389"/>
    <lineage>
        <taxon>Bacteria</taxon>
        <taxon>Bacillati</taxon>
        <taxon>Bacillota</taxon>
        <taxon>Bacilli</taxon>
        <taxon>Bacillales</taxon>
        <taxon>Thermoactinomycetaceae</taxon>
        <taxon>Desmospora</taxon>
    </lineage>
</organism>
<dbReference type="GO" id="GO:0015144">
    <property type="term" value="F:carbohydrate transmembrane transporter activity"/>
    <property type="evidence" value="ECO:0007669"/>
    <property type="project" value="InterPro"/>
</dbReference>
<evidence type="ECO:0000256" key="3">
    <source>
        <dbReference type="ARBA" id="ARBA00022597"/>
    </source>
</evidence>
<proteinExistence type="inferred from homology"/>
<dbReference type="Gene3D" id="3.40.190.10">
    <property type="entry name" value="Periplasmic binding protein-like II"/>
    <property type="match status" value="2"/>
</dbReference>
<dbReference type="GO" id="GO:0042956">
    <property type="term" value="P:maltodextrin transmembrane transport"/>
    <property type="evidence" value="ECO:0007669"/>
    <property type="project" value="TreeGrafter"/>
</dbReference>
<comment type="similarity">
    <text evidence="1 6">Belongs to the bacterial solute-binding protein 1 family.</text>
</comment>